<dbReference type="KEGG" id="caul:KCG34_13145"/>
<dbReference type="EMBL" id="CP073078">
    <property type="protein sequence ID" value="QUD86051.1"/>
    <property type="molecule type" value="Genomic_DNA"/>
</dbReference>
<protein>
    <submittedName>
        <fullName evidence="1">Uncharacterized protein</fullName>
    </submittedName>
</protein>
<keyword evidence="2" id="KW-1185">Reference proteome</keyword>
<reference evidence="1" key="1">
    <citation type="submission" date="2021-04" db="EMBL/GenBank/DDBJ databases">
        <title>The complete genome sequence of Caulobacter sp. S6.</title>
        <authorList>
            <person name="Tang Y."/>
            <person name="Ouyang W."/>
            <person name="Liu Q."/>
            <person name="Huang B."/>
            <person name="Guo Z."/>
            <person name="Lei P."/>
        </authorList>
    </citation>
    <scope>NUCLEOTIDE SEQUENCE</scope>
    <source>
        <strain evidence="1">S6</strain>
    </source>
</reference>
<evidence type="ECO:0000313" key="1">
    <source>
        <dbReference type="EMBL" id="QUD86051.1"/>
    </source>
</evidence>
<dbReference type="RefSeq" id="WP_211936103.1">
    <property type="nucleotide sequence ID" value="NZ_CP073078.1"/>
</dbReference>
<dbReference type="Proteomes" id="UP000676409">
    <property type="component" value="Chromosome"/>
</dbReference>
<organism evidence="1 2">
    <name type="scientific">Phenylobacterium montanum</name>
    <dbReference type="NCBI Taxonomy" id="2823693"/>
    <lineage>
        <taxon>Bacteria</taxon>
        <taxon>Pseudomonadati</taxon>
        <taxon>Pseudomonadota</taxon>
        <taxon>Alphaproteobacteria</taxon>
        <taxon>Caulobacterales</taxon>
        <taxon>Caulobacteraceae</taxon>
        <taxon>Phenylobacterium</taxon>
    </lineage>
</organism>
<evidence type="ECO:0000313" key="2">
    <source>
        <dbReference type="Proteomes" id="UP000676409"/>
    </source>
</evidence>
<gene>
    <name evidence="1" type="ORF">KCG34_13145</name>
</gene>
<name>A0A975FXD5_9CAUL</name>
<sequence length="71" mass="7753">MTYDINEYYGVTISQARVGKPYIAVGEIFSRKTMQNVGITVQGEGRTWSAAVGRAMAEAHSNCPTDLPDDI</sequence>
<proteinExistence type="predicted"/>
<dbReference type="AlphaFoldDB" id="A0A975FXD5"/>
<accession>A0A975FXD5</accession>